<dbReference type="Proteomes" id="UP000297318">
    <property type="component" value="Unassembled WGS sequence"/>
</dbReference>
<sequence>MGLFSGGGDQALERRVTELEREVRDLRLRLAGLTGAPGGYPTTDAPARSGGYEPSARVLSLLAGDQVIQAIKVVREETGWGLREAKDHVDRLRG</sequence>
<dbReference type="RefSeq" id="WP_135849888.1">
    <property type="nucleotide sequence ID" value="NZ_RHPJ01000003.1"/>
</dbReference>
<reference evidence="3 4" key="1">
    <citation type="submission" date="2018-11" db="EMBL/GenBank/DDBJ databases">
        <title>Complete genome sequencing of the Actinobacteria Serinibacter sp. K3-2.</title>
        <authorList>
            <person name="Rakitin A.L."/>
            <person name="Beletsky A.V."/>
            <person name="Mardanov A.V."/>
            <person name="Ravin N.V."/>
            <person name="Gromova A.S."/>
            <person name="Filippova S.N."/>
            <person name="Gal'Chenko V.F."/>
        </authorList>
    </citation>
    <scope>NUCLEOTIDE SEQUENCE [LARGE SCALE GENOMIC DNA]</scope>
    <source>
        <strain evidence="3 4">K3-2</strain>
    </source>
</reference>
<dbReference type="AlphaFoldDB" id="A0A4Z1DZA8"/>
<gene>
    <name evidence="3" type="ORF">SERN_1852</name>
</gene>
<protein>
    <recommendedName>
        <fullName evidence="2">Large ribosomal subunit protein bL12 C-terminal domain-containing protein</fullName>
    </recommendedName>
</protein>
<feature type="domain" description="Large ribosomal subunit protein bL12 C-terminal" evidence="2">
    <location>
        <begin position="63"/>
        <end position="91"/>
    </location>
</feature>
<dbReference type="Pfam" id="PF00542">
    <property type="entry name" value="Ribosomal_L12"/>
    <property type="match status" value="1"/>
</dbReference>
<accession>A0A4Z1DZA8</accession>
<dbReference type="OrthoDB" id="3298842at2"/>
<evidence type="ECO:0000313" key="3">
    <source>
        <dbReference type="EMBL" id="TGO04259.1"/>
    </source>
</evidence>
<dbReference type="GO" id="GO:0003735">
    <property type="term" value="F:structural constituent of ribosome"/>
    <property type="evidence" value="ECO:0007669"/>
    <property type="project" value="InterPro"/>
</dbReference>
<keyword evidence="4" id="KW-1185">Reference proteome</keyword>
<feature type="coiled-coil region" evidence="1">
    <location>
        <begin position="9"/>
        <end position="36"/>
    </location>
</feature>
<evidence type="ECO:0000313" key="4">
    <source>
        <dbReference type="Proteomes" id="UP000297318"/>
    </source>
</evidence>
<dbReference type="SUPFAM" id="SSF54736">
    <property type="entry name" value="ClpS-like"/>
    <property type="match status" value="1"/>
</dbReference>
<proteinExistence type="predicted"/>
<evidence type="ECO:0000256" key="1">
    <source>
        <dbReference type="SAM" id="Coils"/>
    </source>
</evidence>
<keyword evidence="1" id="KW-0175">Coiled coil</keyword>
<dbReference type="InterPro" id="IPR014719">
    <property type="entry name" value="Ribosomal_bL12_C/ClpS-like"/>
</dbReference>
<dbReference type="EMBL" id="RHPJ01000003">
    <property type="protein sequence ID" value="TGO04259.1"/>
    <property type="molecule type" value="Genomic_DNA"/>
</dbReference>
<dbReference type="Gene3D" id="3.30.1390.10">
    <property type="match status" value="1"/>
</dbReference>
<dbReference type="InterPro" id="IPR013823">
    <property type="entry name" value="Ribosomal_bL12_C"/>
</dbReference>
<name>A0A4Z1DZA8_9MICO</name>
<dbReference type="GO" id="GO:0006412">
    <property type="term" value="P:translation"/>
    <property type="evidence" value="ECO:0007669"/>
    <property type="project" value="InterPro"/>
</dbReference>
<evidence type="ECO:0000259" key="2">
    <source>
        <dbReference type="Pfam" id="PF00542"/>
    </source>
</evidence>
<organism evidence="3 4">
    <name type="scientific">Serinibacter arcticus</name>
    <dbReference type="NCBI Taxonomy" id="1655435"/>
    <lineage>
        <taxon>Bacteria</taxon>
        <taxon>Bacillati</taxon>
        <taxon>Actinomycetota</taxon>
        <taxon>Actinomycetes</taxon>
        <taxon>Micrococcales</taxon>
        <taxon>Beutenbergiaceae</taxon>
        <taxon>Serinibacter</taxon>
    </lineage>
</organism>
<comment type="caution">
    <text evidence="3">The sequence shown here is derived from an EMBL/GenBank/DDBJ whole genome shotgun (WGS) entry which is preliminary data.</text>
</comment>